<dbReference type="AlphaFoldDB" id="A0A5C6A3H2"/>
<evidence type="ECO:0000256" key="7">
    <source>
        <dbReference type="ARBA" id="ARBA00022679"/>
    </source>
</evidence>
<evidence type="ECO:0000256" key="10">
    <source>
        <dbReference type="ARBA" id="ARBA00032317"/>
    </source>
</evidence>
<keyword evidence="8" id="KW-0012">Acyltransferase</keyword>
<reference evidence="14 15" key="1">
    <citation type="submission" date="2019-02" db="EMBL/GenBank/DDBJ databases">
        <title>Deep-cultivation of Planctomycetes and their phenomic and genomic characterization uncovers novel biology.</title>
        <authorList>
            <person name="Wiegand S."/>
            <person name="Jogler M."/>
            <person name="Boedeker C."/>
            <person name="Pinto D."/>
            <person name="Vollmers J."/>
            <person name="Rivas-Marin E."/>
            <person name="Kohn T."/>
            <person name="Peeters S.H."/>
            <person name="Heuer A."/>
            <person name="Rast P."/>
            <person name="Oberbeckmann S."/>
            <person name="Bunk B."/>
            <person name="Jeske O."/>
            <person name="Meyerdierks A."/>
            <person name="Storesund J.E."/>
            <person name="Kallscheuer N."/>
            <person name="Luecker S."/>
            <person name="Lage O.M."/>
            <person name="Pohl T."/>
            <person name="Merkel B.J."/>
            <person name="Hornburger P."/>
            <person name="Mueller R.-W."/>
            <person name="Bruemmer F."/>
            <person name="Labrenz M."/>
            <person name="Spormann A.M."/>
            <person name="Op Den Camp H."/>
            <person name="Overmann J."/>
            <person name="Amann R."/>
            <person name="Jetten M.S.M."/>
            <person name="Mascher T."/>
            <person name="Medema M.H."/>
            <person name="Devos D.P."/>
            <person name="Kaster A.-K."/>
            <person name="Ovreas L."/>
            <person name="Rohde M."/>
            <person name="Galperin M.Y."/>
            <person name="Jogler C."/>
        </authorList>
    </citation>
    <scope>NUCLEOTIDE SEQUENCE [LARGE SCALE GENOMIC DNA]</scope>
    <source>
        <strain evidence="14 15">Pla52n</strain>
    </source>
</reference>
<comment type="catalytic activity">
    <reaction evidence="1">
        <text>2 a mycocerosyl-[mycocerosic acid synthase] + a phthiocerol = a dimycocerosyl phthiocerol + 2 holo-[mycocerosic acid synthase].</text>
        <dbReference type="EC" id="2.3.1.282"/>
    </reaction>
</comment>
<dbReference type="Pfam" id="PF16911">
    <property type="entry name" value="PapA_C"/>
    <property type="match status" value="1"/>
</dbReference>
<dbReference type="EC" id="2.3.1.282" evidence="5"/>
<comment type="catalytic activity">
    <reaction evidence="2">
        <text>2 a mycocerosyl-[mycocerosic acid synthase] + a phenolphthiocerol = a dimycocerosyl phenolphthiocerol + 2 holo-[mycocerosic acid synthase].</text>
        <dbReference type="EC" id="2.3.1.282"/>
    </reaction>
</comment>
<name>A0A5C6A3H2_9BACT</name>
<dbReference type="PANTHER" id="PTHR28037">
    <property type="entry name" value="ALCOHOL O-ACETYLTRANSFERASE 1-RELATED"/>
    <property type="match status" value="1"/>
</dbReference>
<keyword evidence="15" id="KW-1185">Reference proteome</keyword>
<evidence type="ECO:0000313" key="15">
    <source>
        <dbReference type="Proteomes" id="UP000320176"/>
    </source>
</evidence>
<evidence type="ECO:0000313" key="14">
    <source>
        <dbReference type="EMBL" id="TWT94454.1"/>
    </source>
</evidence>
<evidence type="ECO:0000256" key="5">
    <source>
        <dbReference type="ARBA" id="ARBA00012866"/>
    </source>
</evidence>
<feature type="domain" description="Condensation" evidence="12">
    <location>
        <begin position="38"/>
        <end position="157"/>
    </location>
</feature>
<dbReference type="EMBL" id="SJPN01000007">
    <property type="protein sequence ID" value="TWT94454.1"/>
    <property type="molecule type" value="Genomic_DNA"/>
</dbReference>
<evidence type="ECO:0000256" key="8">
    <source>
        <dbReference type="ARBA" id="ARBA00023315"/>
    </source>
</evidence>
<dbReference type="InterPro" id="IPR031641">
    <property type="entry name" value="PapA_C"/>
</dbReference>
<dbReference type="Proteomes" id="UP000320176">
    <property type="component" value="Unassembled WGS sequence"/>
</dbReference>
<sequence>MTQRDSEETMHDAVFSGRPLSPFENVFWRLTSYAQICVSAIAHVQGTISETLLRNALDLVRDRHPLLRVRIETTNDGPAFRTDNVPEIPLRVVQCDSEQWTAVVEEEINTPFPLDIGPLFRCVLADHGNDESHLLITFDHVVGDGMSGMYLLRDLLQHIQTPQSDGFGPVKQRLADTTAMDERLPAAVLGGAGSLRRAKLVAGVVFENLRYGAVSPIPMDQQAALNQRHTKVISQEFDESFVASLAKRSRQEQTTVHGALSAAIVLGVVHDAGKSLSIKHRCPVNVRDSLVPAVGEDVGMFASMVLFRGRVDPGEPFWDLARRIRGQLKSSIDRGQPAVMASMLPRLYQTIGGDKLPLETLAERWQRHTRSTSGLTNVGRLDLSIGDGPLQLRALTFAVSPGAIGDFACTAATYADRMLLNFMCPEPTINEFRGVRLADDIAGRLRAAVR</sequence>
<dbReference type="InterPro" id="IPR001242">
    <property type="entry name" value="Condensation_dom"/>
</dbReference>
<organism evidence="14 15">
    <name type="scientific">Stieleria varia</name>
    <dbReference type="NCBI Taxonomy" id="2528005"/>
    <lineage>
        <taxon>Bacteria</taxon>
        <taxon>Pseudomonadati</taxon>
        <taxon>Planctomycetota</taxon>
        <taxon>Planctomycetia</taxon>
        <taxon>Pirellulales</taxon>
        <taxon>Pirellulaceae</taxon>
        <taxon>Stieleria</taxon>
    </lineage>
</organism>
<feature type="domain" description="Phthiocerol/phthiodiolone dimycocerosyl transferase C-terminal" evidence="13">
    <location>
        <begin position="234"/>
        <end position="349"/>
    </location>
</feature>
<evidence type="ECO:0000256" key="2">
    <source>
        <dbReference type="ARBA" id="ARBA00000625"/>
    </source>
</evidence>
<dbReference type="PANTHER" id="PTHR28037:SF1">
    <property type="entry name" value="ALCOHOL O-ACETYLTRANSFERASE 1-RELATED"/>
    <property type="match status" value="1"/>
</dbReference>
<dbReference type="Gene3D" id="3.30.559.10">
    <property type="entry name" value="Chloramphenicol acetyltransferase-like domain"/>
    <property type="match status" value="1"/>
</dbReference>
<dbReference type="Gene3D" id="3.30.559.30">
    <property type="entry name" value="Nonribosomal peptide synthetase, condensation domain"/>
    <property type="match status" value="1"/>
</dbReference>
<evidence type="ECO:0000256" key="9">
    <source>
        <dbReference type="ARBA" id="ARBA00030465"/>
    </source>
</evidence>
<keyword evidence="7" id="KW-0808">Transferase</keyword>
<evidence type="ECO:0000259" key="13">
    <source>
        <dbReference type="Pfam" id="PF16911"/>
    </source>
</evidence>
<evidence type="ECO:0000256" key="3">
    <source>
        <dbReference type="ARBA" id="ARBA00001907"/>
    </source>
</evidence>
<dbReference type="InterPro" id="IPR052058">
    <property type="entry name" value="Alcohol_O-acetyltransferase"/>
</dbReference>
<gene>
    <name evidence="14" type="primary">cmdD_2</name>
    <name evidence="14" type="ORF">Pla52n_52750</name>
</gene>
<proteinExistence type="inferred from homology"/>
<evidence type="ECO:0000256" key="1">
    <source>
        <dbReference type="ARBA" id="ARBA00000026"/>
    </source>
</evidence>
<dbReference type="Pfam" id="PF00668">
    <property type="entry name" value="Condensation"/>
    <property type="match status" value="1"/>
</dbReference>
<comment type="caution">
    <text evidence="14">The sequence shown here is derived from an EMBL/GenBank/DDBJ whole genome shotgun (WGS) entry which is preliminary data.</text>
</comment>
<evidence type="ECO:0000256" key="6">
    <source>
        <dbReference type="ARBA" id="ARBA00013449"/>
    </source>
</evidence>
<dbReference type="SUPFAM" id="SSF52777">
    <property type="entry name" value="CoA-dependent acyltransferases"/>
    <property type="match status" value="2"/>
</dbReference>
<evidence type="ECO:0000256" key="4">
    <source>
        <dbReference type="ARBA" id="ARBA00006558"/>
    </source>
</evidence>
<dbReference type="InterPro" id="IPR023213">
    <property type="entry name" value="CAT-like_dom_sf"/>
</dbReference>
<accession>A0A5C6A3H2</accession>
<dbReference type="OrthoDB" id="863140at2"/>
<protein>
    <recommendedName>
        <fullName evidence="6">Phthiocerol/phthiodiolone dimycocerosyl transferase</fullName>
        <ecNumber evidence="5">2.3.1.282</ecNumber>
    </recommendedName>
    <alternativeName>
        <fullName evidence="11">Acyltransferase PapA5</fullName>
    </alternativeName>
    <alternativeName>
        <fullName evidence="9">Phthiocerol/phthiodiolone O-acyltransferase</fullName>
    </alternativeName>
    <alternativeName>
        <fullName evidence="10">Polyketide synthase-associated protein A5</fullName>
    </alternativeName>
</protein>
<evidence type="ECO:0000259" key="12">
    <source>
        <dbReference type="Pfam" id="PF00668"/>
    </source>
</evidence>
<dbReference type="RefSeq" id="WP_146522319.1">
    <property type="nucleotide sequence ID" value="NZ_CP151726.1"/>
</dbReference>
<comment type="catalytic activity">
    <reaction evidence="3">
        <text>2 a mycocerosyl-[mycocerosic acid synthase] + a phthiodiolone = a dimycocerosyl phthiodiolone + 2 holo-[mycocerosic acid synthase].</text>
        <dbReference type="EC" id="2.3.1.282"/>
    </reaction>
</comment>
<dbReference type="GO" id="GO:0016746">
    <property type="term" value="F:acyltransferase activity"/>
    <property type="evidence" value="ECO:0007669"/>
    <property type="project" value="UniProtKB-KW"/>
</dbReference>
<evidence type="ECO:0000256" key="11">
    <source>
        <dbReference type="ARBA" id="ARBA00033407"/>
    </source>
</evidence>
<comment type="similarity">
    <text evidence="4">Belongs to the acyltransferase PapA5 family.</text>
</comment>